<feature type="region of interest" description="Disordered" evidence="1">
    <location>
        <begin position="391"/>
        <end position="411"/>
    </location>
</feature>
<name>A0A0B7K083_BIOOC</name>
<sequence>MSSAANYPELLVGDDDDDDEYDYDDYNNDDDYNDDNQPSSAAPCIDVYRVIKEASLILHRHHHQKSNSTFTKQPRIYLNKQIKAILTCIDNISAKRPAYQDELELTDAMAKLSCEGDDNLPEEWRDDPKNPGLAVERYFDSLPRYQKEWKEQGLSTFEVIKDASGQRMMKPRWFPNSQLSASKELKHEVDMEWVTLSRDVVAGQVETSLPFRYESEYYREDPTTHQYKLTTYEWITVPEEEAPKFEEQGWKVYCPPFPAIDPEKGNQDKRPPAPPPTDVITTDNPVADGNHYLRDVFEMMKRMSENKWKPGELLDEDGSDPKVKDGLASYASPSDRDQITDLRSATSTSHLFHHDRPDDVCVGWGGYDEFNHWQSCGRRVTADMVGVQNPQAAEDPEAKERVEERKWEDDNNGATEFVNEAGEVVFTVPAYVTQPLKRRGRQTTEKAKPKSLYRRLHPPLKTDKTAKEPKEPKELIKDWWW</sequence>
<protein>
    <submittedName>
        <fullName evidence="2">Uncharacterized protein</fullName>
    </submittedName>
</protein>
<feature type="compositionally biased region" description="Basic and acidic residues" evidence="1">
    <location>
        <begin position="261"/>
        <end position="271"/>
    </location>
</feature>
<dbReference type="AlphaFoldDB" id="A0A0B7K083"/>
<feature type="region of interest" description="Disordered" evidence="1">
    <location>
        <begin position="260"/>
        <end position="285"/>
    </location>
</feature>
<reference evidence="2" key="1">
    <citation type="submission" date="2015-01" db="EMBL/GenBank/DDBJ databases">
        <authorList>
            <person name="Durling Mikael"/>
        </authorList>
    </citation>
    <scope>NUCLEOTIDE SEQUENCE</scope>
</reference>
<accession>A0A0B7K083</accession>
<evidence type="ECO:0000256" key="1">
    <source>
        <dbReference type="SAM" id="MobiDB-lite"/>
    </source>
</evidence>
<organism evidence="2">
    <name type="scientific">Bionectria ochroleuca</name>
    <name type="common">Gliocladium roseum</name>
    <dbReference type="NCBI Taxonomy" id="29856"/>
    <lineage>
        <taxon>Eukaryota</taxon>
        <taxon>Fungi</taxon>
        <taxon>Dikarya</taxon>
        <taxon>Ascomycota</taxon>
        <taxon>Pezizomycotina</taxon>
        <taxon>Sordariomycetes</taxon>
        <taxon>Hypocreomycetidae</taxon>
        <taxon>Hypocreales</taxon>
        <taxon>Bionectriaceae</taxon>
        <taxon>Clonostachys</taxon>
    </lineage>
</organism>
<feature type="compositionally biased region" description="Basic and acidic residues" evidence="1">
    <location>
        <begin position="396"/>
        <end position="409"/>
    </location>
</feature>
<feature type="region of interest" description="Disordered" evidence="1">
    <location>
        <begin position="1"/>
        <end position="41"/>
    </location>
</feature>
<feature type="compositionally biased region" description="Basic residues" evidence="1">
    <location>
        <begin position="449"/>
        <end position="458"/>
    </location>
</feature>
<proteinExistence type="predicted"/>
<gene>
    <name evidence="2" type="ORF">BN869_000004327_1</name>
</gene>
<feature type="region of interest" description="Disordered" evidence="1">
    <location>
        <begin position="310"/>
        <end position="335"/>
    </location>
</feature>
<dbReference type="EMBL" id="CDPU01000010">
    <property type="protein sequence ID" value="CEO48270.1"/>
    <property type="molecule type" value="Genomic_DNA"/>
</dbReference>
<feature type="compositionally biased region" description="Acidic residues" evidence="1">
    <location>
        <begin position="12"/>
        <end position="34"/>
    </location>
</feature>
<feature type="compositionally biased region" description="Basic and acidic residues" evidence="1">
    <location>
        <begin position="460"/>
        <end position="481"/>
    </location>
</feature>
<feature type="region of interest" description="Disordered" evidence="1">
    <location>
        <begin position="436"/>
        <end position="481"/>
    </location>
</feature>
<evidence type="ECO:0000313" key="2">
    <source>
        <dbReference type="EMBL" id="CEO48270.1"/>
    </source>
</evidence>